<proteinExistence type="inferred from homology"/>
<dbReference type="AlphaFoldDB" id="A0A1B7TK48"/>
<comment type="similarity">
    <text evidence="2">Belongs to the bacterial ribosomal protein bL32 family.</text>
</comment>
<dbReference type="InterPro" id="IPR002677">
    <property type="entry name" value="Ribosomal_bL32"/>
</dbReference>
<gene>
    <name evidence="8" type="ORF">HANVADRAFT_51026</name>
</gene>
<comment type="subcellular location">
    <subcellularLocation>
        <location evidence="1">Mitochondrion</location>
    </subcellularLocation>
</comment>
<evidence type="ECO:0000256" key="2">
    <source>
        <dbReference type="ARBA" id="ARBA00008560"/>
    </source>
</evidence>
<keyword evidence="5" id="KW-0496">Mitochondrion</keyword>
<evidence type="ECO:0000256" key="7">
    <source>
        <dbReference type="ARBA" id="ARBA00039935"/>
    </source>
</evidence>
<dbReference type="PANTHER" id="PTHR21026">
    <property type="entry name" value="39S RIBOSOMAL PROTEIN L32, MITOCHONDRIAL"/>
    <property type="match status" value="1"/>
</dbReference>
<evidence type="ECO:0000256" key="5">
    <source>
        <dbReference type="ARBA" id="ARBA00023128"/>
    </source>
</evidence>
<dbReference type="GO" id="GO:0006412">
    <property type="term" value="P:translation"/>
    <property type="evidence" value="ECO:0007669"/>
    <property type="project" value="InterPro"/>
</dbReference>
<name>A0A1B7TK48_9ASCO</name>
<organism evidence="8 9">
    <name type="scientific">Hanseniaspora valbyensis NRRL Y-1626</name>
    <dbReference type="NCBI Taxonomy" id="766949"/>
    <lineage>
        <taxon>Eukaryota</taxon>
        <taxon>Fungi</taxon>
        <taxon>Dikarya</taxon>
        <taxon>Ascomycota</taxon>
        <taxon>Saccharomycotina</taxon>
        <taxon>Saccharomycetes</taxon>
        <taxon>Saccharomycodales</taxon>
        <taxon>Saccharomycodaceae</taxon>
        <taxon>Hanseniaspora</taxon>
    </lineage>
</organism>
<evidence type="ECO:0000256" key="4">
    <source>
        <dbReference type="ARBA" id="ARBA00022980"/>
    </source>
</evidence>
<keyword evidence="3" id="KW-0809">Transit peptide</keyword>
<protein>
    <recommendedName>
        <fullName evidence="7">Large ribosomal subunit protein bL32m</fullName>
    </recommendedName>
</protein>
<dbReference type="OrthoDB" id="2014905at2759"/>
<dbReference type="InterPro" id="IPR051991">
    <property type="entry name" value="Mitoribosomal_protein_bL32"/>
</dbReference>
<evidence type="ECO:0000256" key="1">
    <source>
        <dbReference type="ARBA" id="ARBA00004173"/>
    </source>
</evidence>
<dbReference type="PANTHER" id="PTHR21026:SF2">
    <property type="entry name" value="LARGE RIBOSOMAL SUBUNIT PROTEIN BL32M"/>
    <property type="match status" value="1"/>
</dbReference>
<dbReference type="Proteomes" id="UP000092321">
    <property type="component" value="Unassembled WGS sequence"/>
</dbReference>
<evidence type="ECO:0000313" key="8">
    <source>
        <dbReference type="EMBL" id="OBA29093.1"/>
    </source>
</evidence>
<dbReference type="NCBIfam" id="TIGR01031">
    <property type="entry name" value="rpmF_bact"/>
    <property type="match status" value="1"/>
</dbReference>
<dbReference type="InterPro" id="IPR011332">
    <property type="entry name" value="Ribosomal_zn-bd"/>
</dbReference>
<dbReference type="SUPFAM" id="SSF57829">
    <property type="entry name" value="Zn-binding ribosomal proteins"/>
    <property type="match status" value="1"/>
</dbReference>
<dbReference type="GO" id="GO:0005762">
    <property type="term" value="C:mitochondrial large ribosomal subunit"/>
    <property type="evidence" value="ECO:0007669"/>
    <property type="project" value="TreeGrafter"/>
</dbReference>
<accession>A0A1B7TK48</accession>
<comment type="caution">
    <text evidence="8">The sequence shown here is derived from an EMBL/GenBank/DDBJ whole genome shotgun (WGS) entry which is preliminary data.</text>
</comment>
<keyword evidence="4" id="KW-0689">Ribosomal protein</keyword>
<evidence type="ECO:0000256" key="3">
    <source>
        <dbReference type="ARBA" id="ARBA00022946"/>
    </source>
</evidence>
<reference evidence="9" key="1">
    <citation type="journal article" date="2016" name="Proc. Natl. Acad. Sci. U.S.A.">
        <title>Comparative genomics of biotechnologically important yeasts.</title>
        <authorList>
            <person name="Riley R."/>
            <person name="Haridas S."/>
            <person name="Wolfe K.H."/>
            <person name="Lopes M.R."/>
            <person name="Hittinger C.T."/>
            <person name="Goeker M."/>
            <person name="Salamov A.A."/>
            <person name="Wisecaver J.H."/>
            <person name="Long T.M."/>
            <person name="Calvey C.H."/>
            <person name="Aerts A.L."/>
            <person name="Barry K.W."/>
            <person name="Choi C."/>
            <person name="Clum A."/>
            <person name="Coughlan A.Y."/>
            <person name="Deshpande S."/>
            <person name="Douglass A.P."/>
            <person name="Hanson S.J."/>
            <person name="Klenk H.-P."/>
            <person name="LaButti K.M."/>
            <person name="Lapidus A."/>
            <person name="Lindquist E.A."/>
            <person name="Lipzen A.M."/>
            <person name="Meier-Kolthoff J.P."/>
            <person name="Ohm R.A."/>
            <person name="Otillar R.P."/>
            <person name="Pangilinan J.L."/>
            <person name="Peng Y."/>
            <person name="Rokas A."/>
            <person name="Rosa C.A."/>
            <person name="Scheuner C."/>
            <person name="Sibirny A.A."/>
            <person name="Slot J.C."/>
            <person name="Stielow J.B."/>
            <person name="Sun H."/>
            <person name="Kurtzman C.P."/>
            <person name="Blackwell M."/>
            <person name="Grigoriev I.V."/>
            <person name="Jeffries T.W."/>
        </authorList>
    </citation>
    <scope>NUCLEOTIDE SEQUENCE [LARGE SCALE GENOMIC DNA]</scope>
    <source>
        <strain evidence="9">NRRL Y-1626</strain>
    </source>
</reference>
<keyword evidence="9" id="KW-1185">Reference proteome</keyword>
<dbReference type="EMBL" id="LXPE01000001">
    <property type="protein sequence ID" value="OBA29093.1"/>
    <property type="molecule type" value="Genomic_DNA"/>
</dbReference>
<dbReference type="Pfam" id="PF01783">
    <property type="entry name" value="Ribosomal_L32p"/>
    <property type="match status" value="1"/>
</dbReference>
<evidence type="ECO:0000256" key="6">
    <source>
        <dbReference type="ARBA" id="ARBA00023274"/>
    </source>
</evidence>
<sequence>MLSTSKRSVWSALTKQTYSTSVIVNNQSLLQKMVTNVNILAAYTKSINFPGIELFSKLGLWLAVPKQRTSYSKKRQRQLDLQKRTKLIPHLDACPICGHYKRKHTLCMNCMNKAKDFLYSFIKKEPRVNKQDEILLPEEKKMLYSARKGLHYEKSLLNKQENYEKRKEMKRNIKVTLPVEKK</sequence>
<dbReference type="GO" id="GO:0003735">
    <property type="term" value="F:structural constituent of ribosome"/>
    <property type="evidence" value="ECO:0007669"/>
    <property type="project" value="InterPro"/>
</dbReference>
<keyword evidence="6" id="KW-0687">Ribonucleoprotein</keyword>
<evidence type="ECO:0000313" key="9">
    <source>
        <dbReference type="Proteomes" id="UP000092321"/>
    </source>
</evidence>